<sequence>MAELIDDQVRSARRRTPTHPRAAGDREIPDTGAQLRRHRPSKELIRG</sequence>
<dbReference type="AlphaFoldDB" id="A0A1H9N2F4"/>
<dbReference type="STRING" id="155974.SAMN04487818_102475"/>
<protein>
    <submittedName>
        <fullName evidence="2">Uncharacterized protein</fullName>
    </submittedName>
</protein>
<gene>
    <name evidence="2" type="ORF">SAMN04487818_102475</name>
</gene>
<dbReference type="EMBL" id="FOGI01000002">
    <property type="protein sequence ID" value="SER30156.1"/>
    <property type="molecule type" value="Genomic_DNA"/>
</dbReference>
<evidence type="ECO:0000313" key="3">
    <source>
        <dbReference type="Proteomes" id="UP000199051"/>
    </source>
</evidence>
<keyword evidence="3" id="KW-1185">Reference proteome</keyword>
<organism evidence="2 3">
    <name type="scientific">Actinokineospora terrae</name>
    <dbReference type="NCBI Taxonomy" id="155974"/>
    <lineage>
        <taxon>Bacteria</taxon>
        <taxon>Bacillati</taxon>
        <taxon>Actinomycetota</taxon>
        <taxon>Actinomycetes</taxon>
        <taxon>Pseudonocardiales</taxon>
        <taxon>Pseudonocardiaceae</taxon>
        <taxon>Actinokineospora</taxon>
    </lineage>
</organism>
<dbReference type="RefSeq" id="WP_177215460.1">
    <property type="nucleotide sequence ID" value="NZ_FOGI01000002.1"/>
</dbReference>
<name>A0A1H9N2F4_9PSEU</name>
<proteinExistence type="predicted"/>
<evidence type="ECO:0000313" key="2">
    <source>
        <dbReference type="EMBL" id="SER30156.1"/>
    </source>
</evidence>
<feature type="region of interest" description="Disordered" evidence="1">
    <location>
        <begin position="1"/>
        <end position="47"/>
    </location>
</feature>
<accession>A0A1H9N2F4</accession>
<dbReference type="Proteomes" id="UP000199051">
    <property type="component" value="Unassembled WGS sequence"/>
</dbReference>
<evidence type="ECO:0000256" key="1">
    <source>
        <dbReference type="SAM" id="MobiDB-lite"/>
    </source>
</evidence>
<reference evidence="3" key="1">
    <citation type="submission" date="2016-10" db="EMBL/GenBank/DDBJ databases">
        <authorList>
            <person name="Varghese N."/>
            <person name="Submissions S."/>
        </authorList>
    </citation>
    <scope>NUCLEOTIDE SEQUENCE [LARGE SCALE GENOMIC DNA]</scope>
    <source>
        <strain evidence="3">DSM 44260</strain>
    </source>
</reference>